<dbReference type="GO" id="GO:0016491">
    <property type="term" value="F:oxidoreductase activity"/>
    <property type="evidence" value="ECO:0007669"/>
    <property type="project" value="UniProtKB-UniRule"/>
</dbReference>
<dbReference type="RefSeq" id="WP_077807615.1">
    <property type="nucleotide sequence ID" value="NZ_BJXS01000006.1"/>
</dbReference>
<comment type="similarity">
    <text evidence="1 5">Belongs to the flavin oxidoreductase frp family.</text>
</comment>
<evidence type="ECO:0000259" key="6">
    <source>
        <dbReference type="Pfam" id="PF00881"/>
    </source>
</evidence>
<keyword evidence="5" id="KW-0521">NADP</keyword>
<dbReference type="KEGG" id="nch:A0U93_12245"/>
<keyword evidence="8" id="KW-1185">Reference proteome</keyword>
<dbReference type="Pfam" id="PF00881">
    <property type="entry name" value="Nitroreductase"/>
    <property type="match status" value="1"/>
</dbReference>
<organism evidence="7 8">
    <name type="scientific">Neoasaia chiangmaiensis</name>
    <dbReference type="NCBI Taxonomy" id="320497"/>
    <lineage>
        <taxon>Bacteria</taxon>
        <taxon>Pseudomonadati</taxon>
        <taxon>Pseudomonadota</taxon>
        <taxon>Alphaproteobacteria</taxon>
        <taxon>Acetobacterales</taxon>
        <taxon>Acetobacteraceae</taxon>
        <taxon>Neoasaia</taxon>
    </lineage>
</organism>
<dbReference type="Proteomes" id="UP000188604">
    <property type="component" value="Chromosome"/>
</dbReference>
<accession>A0A1U9KSF0</accession>
<sequence>MTSVDALWQARYRHPAPMDLPDSPVLRALMSHRSVRAYRPDPLPEHALPAAIAAAQSAATSSNLQSWSVIAVKDQARRKRLATLGGNQKHITVAPLFLVWIADLSRLARLATAEGQTHEALDYTESFMTSLIDAALAAQNATVALEGMGLGTVYIGGLRNHPEAVAAELGLPPLAFPAFGLCVGYPDMAHPASIKPRLPQACVLHREQYDPQGENGLIAQYDRDADAFQREQNLPSRAWSRTMIDRIATVAGLHGRDTMRATLARLGFPLK</sequence>
<dbReference type="EMBL" id="CP014691">
    <property type="protein sequence ID" value="AQS88580.1"/>
    <property type="molecule type" value="Genomic_DNA"/>
</dbReference>
<evidence type="ECO:0000313" key="8">
    <source>
        <dbReference type="Proteomes" id="UP000188604"/>
    </source>
</evidence>
<dbReference type="AlphaFoldDB" id="A0A1U9KSF0"/>
<reference evidence="7 8" key="1">
    <citation type="submission" date="2016-03" db="EMBL/GenBank/DDBJ databases">
        <title>Acetic acid bacteria sequencing.</title>
        <authorList>
            <person name="Brandt J."/>
            <person name="Jakob F."/>
            <person name="Vogel R.F."/>
        </authorList>
    </citation>
    <scope>NUCLEOTIDE SEQUENCE [LARGE SCALE GENOMIC DNA]</scope>
    <source>
        <strain evidence="7 8">NBRC 101099</strain>
    </source>
</reference>
<dbReference type="OrthoDB" id="3181400at2"/>
<gene>
    <name evidence="7" type="ORF">A0U93_12245</name>
</gene>
<name>A0A1U9KSF0_9PROT</name>
<evidence type="ECO:0000256" key="4">
    <source>
        <dbReference type="ARBA" id="ARBA00023002"/>
    </source>
</evidence>
<dbReference type="SUPFAM" id="SSF55469">
    <property type="entry name" value="FMN-dependent nitroreductase-like"/>
    <property type="match status" value="1"/>
</dbReference>
<proteinExistence type="inferred from homology"/>
<dbReference type="PIRSF" id="PIRSF005426">
    <property type="entry name" value="Frp"/>
    <property type="match status" value="1"/>
</dbReference>
<dbReference type="PANTHER" id="PTHR43425">
    <property type="entry name" value="OXYGEN-INSENSITIVE NADPH NITROREDUCTASE"/>
    <property type="match status" value="1"/>
</dbReference>
<dbReference type="Gene3D" id="3.40.109.10">
    <property type="entry name" value="NADH Oxidase"/>
    <property type="match status" value="1"/>
</dbReference>
<keyword evidence="4 5" id="KW-0560">Oxidoreductase</keyword>
<dbReference type="STRING" id="320497.A0U93_12245"/>
<dbReference type="InterPro" id="IPR000415">
    <property type="entry name" value="Nitroreductase-like"/>
</dbReference>
<evidence type="ECO:0000256" key="3">
    <source>
        <dbReference type="ARBA" id="ARBA00022643"/>
    </source>
</evidence>
<evidence type="ECO:0000256" key="1">
    <source>
        <dbReference type="ARBA" id="ARBA00008366"/>
    </source>
</evidence>
<evidence type="ECO:0000256" key="2">
    <source>
        <dbReference type="ARBA" id="ARBA00022630"/>
    </source>
</evidence>
<evidence type="ECO:0000313" key="7">
    <source>
        <dbReference type="EMBL" id="AQS88580.1"/>
    </source>
</evidence>
<keyword evidence="2 5" id="KW-0285">Flavoprotein</keyword>
<protein>
    <submittedName>
        <fullName evidence="7">NADPH-dependent oxidoreductase</fullName>
    </submittedName>
</protein>
<evidence type="ECO:0000256" key="5">
    <source>
        <dbReference type="PIRNR" id="PIRNR005426"/>
    </source>
</evidence>
<keyword evidence="3 5" id="KW-0288">FMN</keyword>
<dbReference type="PANTHER" id="PTHR43425:SF2">
    <property type="entry name" value="OXYGEN-INSENSITIVE NADPH NITROREDUCTASE"/>
    <property type="match status" value="1"/>
</dbReference>
<dbReference type="InterPro" id="IPR029479">
    <property type="entry name" value="Nitroreductase"/>
</dbReference>
<dbReference type="CDD" id="cd02146">
    <property type="entry name" value="NfsA-like"/>
    <property type="match status" value="1"/>
</dbReference>
<feature type="domain" description="Nitroreductase" evidence="6">
    <location>
        <begin position="30"/>
        <end position="185"/>
    </location>
</feature>
<dbReference type="InterPro" id="IPR016446">
    <property type="entry name" value="Flavin_OxRdtase_Frp"/>
</dbReference>